<gene>
    <name evidence="2" type="ORF">P168DRAFT_317276</name>
</gene>
<feature type="chain" id="PRO_5014129458" evidence="1">
    <location>
        <begin position="21"/>
        <end position="112"/>
    </location>
</feature>
<dbReference type="GeneID" id="36547615"/>
<comment type="caution">
    <text evidence="2">The sequence shown here is derived from an EMBL/GenBank/DDBJ whole genome shotgun (WGS) entry which is preliminary data.</text>
</comment>
<keyword evidence="3" id="KW-1185">Reference proteome</keyword>
<dbReference type="AlphaFoldDB" id="A0A2I1D7C0"/>
<evidence type="ECO:0000313" key="3">
    <source>
        <dbReference type="Proteomes" id="UP000234254"/>
    </source>
</evidence>
<dbReference type="VEuPathDB" id="FungiDB:P168DRAFT_317276"/>
<evidence type="ECO:0000256" key="1">
    <source>
        <dbReference type="SAM" id="SignalP"/>
    </source>
</evidence>
<sequence length="112" mass="12448">MHLWKYIGLLAMTLASPTVAEYTFEQGMSDIQLMTSSIYKGRKSLEAYDGGIFSGMQLVSHIVTGYNHATATQENIRPFRNFTQDDAAQATVHVQDMIEAMTEGLGEGRQKV</sequence>
<organism evidence="2 3">
    <name type="scientific">Aspergillus campestris (strain IBT 28561)</name>
    <dbReference type="NCBI Taxonomy" id="1392248"/>
    <lineage>
        <taxon>Eukaryota</taxon>
        <taxon>Fungi</taxon>
        <taxon>Dikarya</taxon>
        <taxon>Ascomycota</taxon>
        <taxon>Pezizomycotina</taxon>
        <taxon>Eurotiomycetes</taxon>
        <taxon>Eurotiomycetidae</taxon>
        <taxon>Eurotiales</taxon>
        <taxon>Aspergillaceae</taxon>
        <taxon>Aspergillus</taxon>
        <taxon>Aspergillus subgen. Circumdati</taxon>
    </lineage>
</organism>
<reference evidence="2" key="1">
    <citation type="submission" date="2016-12" db="EMBL/GenBank/DDBJ databases">
        <title>The genomes of Aspergillus section Nigri reveals drivers in fungal speciation.</title>
        <authorList>
            <consortium name="DOE Joint Genome Institute"/>
            <person name="Vesth T.C."/>
            <person name="Nybo J."/>
            <person name="Theobald S."/>
            <person name="Brandl J."/>
            <person name="Frisvad J.C."/>
            <person name="Nielsen K.F."/>
            <person name="Lyhne E.K."/>
            <person name="Kogle M.E."/>
            <person name="Kuo A."/>
            <person name="Riley R."/>
            <person name="Clum A."/>
            <person name="Nolan M."/>
            <person name="Lipzen A."/>
            <person name="Salamov A."/>
            <person name="Henrissat B."/>
            <person name="Wiebenga A."/>
            <person name="De vries R.P."/>
            <person name="Grigoriev I.V."/>
            <person name="Mortensen U.H."/>
            <person name="Andersen M.R."/>
            <person name="Baker S.E."/>
        </authorList>
    </citation>
    <scope>NUCLEOTIDE SEQUENCE</scope>
    <source>
        <strain evidence="2">IBT 28561</strain>
    </source>
</reference>
<accession>A0A2I1D7C0</accession>
<dbReference type="RefSeq" id="XP_024694358.1">
    <property type="nucleotide sequence ID" value="XM_024840091.1"/>
</dbReference>
<feature type="signal peptide" evidence="1">
    <location>
        <begin position="1"/>
        <end position="20"/>
    </location>
</feature>
<evidence type="ECO:0000313" key="2">
    <source>
        <dbReference type="EMBL" id="PKY05764.1"/>
    </source>
</evidence>
<name>A0A2I1D7C0_ASPC2</name>
<proteinExistence type="predicted"/>
<dbReference type="Proteomes" id="UP000234254">
    <property type="component" value="Unassembled WGS sequence"/>
</dbReference>
<keyword evidence="1" id="KW-0732">Signal</keyword>
<dbReference type="EMBL" id="MSFM01000004">
    <property type="protein sequence ID" value="PKY05764.1"/>
    <property type="molecule type" value="Genomic_DNA"/>
</dbReference>
<protein>
    <submittedName>
        <fullName evidence="2">Uncharacterized protein</fullName>
    </submittedName>
</protein>